<feature type="domain" description="MADS-box" evidence="6">
    <location>
        <begin position="1"/>
        <end position="35"/>
    </location>
</feature>
<evidence type="ECO:0000256" key="2">
    <source>
        <dbReference type="ARBA" id="ARBA00023015"/>
    </source>
</evidence>
<gene>
    <name evidence="7" type="ORF">DH2020_032478</name>
</gene>
<dbReference type="InterPro" id="IPR050142">
    <property type="entry name" value="MADS-box/MEF2_TF"/>
</dbReference>
<keyword evidence="8" id="KW-1185">Reference proteome</keyword>
<evidence type="ECO:0000256" key="4">
    <source>
        <dbReference type="ARBA" id="ARBA00023163"/>
    </source>
</evidence>
<reference evidence="7 8" key="1">
    <citation type="journal article" date="2021" name="Comput. Struct. Biotechnol. J.">
        <title>De novo genome assembly of the potent medicinal plant Rehmannia glutinosa using nanopore technology.</title>
        <authorList>
            <person name="Ma L."/>
            <person name="Dong C."/>
            <person name="Song C."/>
            <person name="Wang X."/>
            <person name="Zheng X."/>
            <person name="Niu Y."/>
            <person name="Chen S."/>
            <person name="Feng W."/>
        </authorList>
    </citation>
    <scope>NUCLEOTIDE SEQUENCE [LARGE SCALE GENOMIC DNA]</scope>
    <source>
        <strain evidence="7">DH-2019</strain>
    </source>
</reference>
<dbReference type="Gene3D" id="3.40.1810.10">
    <property type="entry name" value="Transcription factor, MADS-box"/>
    <property type="match status" value="1"/>
</dbReference>
<keyword evidence="3" id="KW-0238">DNA-binding</keyword>
<comment type="caution">
    <text evidence="7">The sequence shown here is derived from an EMBL/GenBank/DDBJ whole genome shotgun (WGS) entry which is preliminary data.</text>
</comment>
<dbReference type="PROSITE" id="PS50066">
    <property type="entry name" value="MADS_BOX_2"/>
    <property type="match status" value="1"/>
</dbReference>
<evidence type="ECO:0000256" key="1">
    <source>
        <dbReference type="ARBA" id="ARBA00004123"/>
    </source>
</evidence>
<keyword evidence="4" id="KW-0804">Transcription</keyword>
<dbReference type="EMBL" id="JABTTQ020001207">
    <property type="protein sequence ID" value="KAK6133767.1"/>
    <property type="molecule type" value="Genomic_DNA"/>
</dbReference>
<evidence type="ECO:0000256" key="3">
    <source>
        <dbReference type="ARBA" id="ARBA00023125"/>
    </source>
</evidence>
<dbReference type="Pfam" id="PF01486">
    <property type="entry name" value="K-box"/>
    <property type="match status" value="1"/>
</dbReference>
<evidence type="ECO:0000313" key="8">
    <source>
        <dbReference type="Proteomes" id="UP001318860"/>
    </source>
</evidence>
<dbReference type="InterPro" id="IPR036879">
    <property type="entry name" value="TF_MADSbox_sf"/>
</dbReference>
<dbReference type="InterPro" id="IPR002487">
    <property type="entry name" value="TF_Kbox"/>
</dbReference>
<dbReference type="SMART" id="SM00432">
    <property type="entry name" value="MADS"/>
    <property type="match status" value="1"/>
</dbReference>
<organism evidence="7 8">
    <name type="scientific">Rehmannia glutinosa</name>
    <name type="common">Chinese foxglove</name>
    <dbReference type="NCBI Taxonomy" id="99300"/>
    <lineage>
        <taxon>Eukaryota</taxon>
        <taxon>Viridiplantae</taxon>
        <taxon>Streptophyta</taxon>
        <taxon>Embryophyta</taxon>
        <taxon>Tracheophyta</taxon>
        <taxon>Spermatophyta</taxon>
        <taxon>Magnoliopsida</taxon>
        <taxon>eudicotyledons</taxon>
        <taxon>Gunneridae</taxon>
        <taxon>Pentapetalae</taxon>
        <taxon>asterids</taxon>
        <taxon>lamiids</taxon>
        <taxon>Lamiales</taxon>
        <taxon>Orobanchaceae</taxon>
        <taxon>Rehmannieae</taxon>
        <taxon>Rehmannia</taxon>
    </lineage>
</organism>
<dbReference type="SUPFAM" id="SSF55455">
    <property type="entry name" value="SRF-like"/>
    <property type="match status" value="1"/>
</dbReference>
<dbReference type="PRINTS" id="PR00404">
    <property type="entry name" value="MADSDOMAIN"/>
</dbReference>
<dbReference type="Pfam" id="PF00319">
    <property type="entry name" value="SRF-TF"/>
    <property type="match status" value="1"/>
</dbReference>
<evidence type="ECO:0000313" key="7">
    <source>
        <dbReference type="EMBL" id="KAK6133767.1"/>
    </source>
</evidence>
<sequence>MGRGKVELKRIEKKINREVSFSKRRNGLFKKAYELFYVMLRLLSSSSPIGANSMNFAALLGKLYNMSHRSMAKTLERYHRSSYNPLEAPHNEQNNYQEYVKLKASVEVLQQSHRHLLGEDLGQLGTNELNKLERLEGKSTAPQFIGQLQPEINAQYQSQPVQPDVFFELLQSNNNMQNR</sequence>
<dbReference type="Proteomes" id="UP001318860">
    <property type="component" value="Unassembled WGS sequence"/>
</dbReference>
<keyword evidence="2" id="KW-0805">Transcription regulation</keyword>
<protein>
    <recommendedName>
        <fullName evidence="6">MADS-box domain-containing protein</fullName>
    </recommendedName>
</protein>
<name>A0ABR0VID3_REHGL</name>
<evidence type="ECO:0000259" key="6">
    <source>
        <dbReference type="PROSITE" id="PS50066"/>
    </source>
</evidence>
<comment type="subcellular location">
    <subcellularLocation>
        <location evidence="1">Nucleus</location>
    </subcellularLocation>
</comment>
<dbReference type="PANTHER" id="PTHR48019">
    <property type="entry name" value="SERUM RESPONSE FACTOR HOMOLOG"/>
    <property type="match status" value="1"/>
</dbReference>
<dbReference type="InterPro" id="IPR002100">
    <property type="entry name" value="TF_MADSbox"/>
</dbReference>
<evidence type="ECO:0000256" key="5">
    <source>
        <dbReference type="ARBA" id="ARBA00023242"/>
    </source>
</evidence>
<accession>A0ABR0VID3</accession>
<proteinExistence type="predicted"/>
<keyword evidence="5" id="KW-0539">Nucleus</keyword>